<dbReference type="GO" id="GO:0000976">
    <property type="term" value="F:transcription cis-regulatory region binding"/>
    <property type="evidence" value="ECO:0007669"/>
    <property type="project" value="TreeGrafter"/>
</dbReference>
<dbReference type="Pfam" id="PF02381">
    <property type="entry name" value="MraZ"/>
    <property type="match status" value="2"/>
</dbReference>
<dbReference type="Proteomes" id="UP001432128">
    <property type="component" value="Chromosome"/>
</dbReference>
<dbReference type="GO" id="GO:0009295">
    <property type="term" value="C:nucleoid"/>
    <property type="evidence" value="ECO:0007669"/>
    <property type="project" value="UniProtKB-SubCell"/>
</dbReference>
<evidence type="ECO:0000256" key="1">
    <source>
        <dbReference type="ARBA" id="ARBA00013860"/>
    </source>
</evidence>
<dbReference type="GO" id="GO:2000143">
    <property type="term" value="P:negative regulation of DNA-templated transcription initiation"/>
    <property type="evidence" value="ECO:0007669"/>
    <property type="project" value="TreeGrafter"/>
</dbReference>
<keyword evidence="5 7" id="KW-0238">DNA-binding</keyword>
<dbReference type="PANTHER" id="PTHR34701:SF1">
    <property type="entry name" value="TRANSCRIPTIONAL REGULATOR MRAZ"/>
    <property type="match status" value="1"/>
</dbReference>
<evidence type="ECO:0000313" key="9">
    <source>
        <dbReference type="EMBL" id="WUM21043.1"/>
    </source>
</evidence>
<comment type="similarity">
    <text evidence="7">Belongs to the MraZ family.</text>
</comment>
<gene>
    <name evidence="7 9" type="primary">mraZ</name>
    <name evidence="9" type="ORF">OG579_04315</name>
</gene>
<dbReference type="InterPro" id="IPR037914">
    <property type="entry name" value="SpoVT-AbrB_sf"/>
</dbReference>
<evidence type="ECO:0000259" key="8">
    <source>
        <dbReference type="PROSITE" id="PS51740"/>
    </source>
</evidence>
<dbReference type="InterPro" id="IPR020603">
    <property type="entry name" value="MraZ_dom"/>
</dbReference>
<comment type="subcellular location">
    <subcellularLocation>
        <location evidence="7">Cytoplasm</location>
        <location evidence="7">Nucleoid</location>
    </subcellularLocation>
</comment>
<feature type="domain" description="SpoVT-AbrB" evidence="8">
    <location>
        <begin position="5"/>
        <end position="47"/>
    </location>
</feature>
<evidence type="ECO:0000313" key="10">
    <source>
        <dbReference type="Proteomes" id="UP001432128"/>
    </source>
</evidence>
<dbReference type="PROSITE" id="PS51740">
    <property type="entry name" value="SPOVT_ABRB"/>
    <property type="match status" value="2"/>
</dbReference>
<dbReference type="GO" id="GO:0003700">
    <property type="term" value="F:DNA-binding transcription factor activity"/>
    <property type="evidence" value="ECO:0007669"/>
    <property type="project" value="UniProtKB-UniRule"/>
</dbReference>
<dbReference type="RefSeq" id="WP_045823082.1">
    <property type="nucleotide sequence ID" value="NZ_CP108021.1"/>
</dbReference>
<dbReference type="PANTHER" id="PTHR34701">
    <property type="entry name" value="TRANSCRIPTIONAL REGULATOR MRAZ"/>
    <property type="match status" value="1"/>
</dbReference>
<keyword evidence="2 7" id="KW-0963">Cytoplasm</keyword>
<evidence type="ECO:0000256" key="7">
    <source>
        <dbReference type="HAMAP-Rule" id="MF_01008"/>
    </source>
</evidence>
<feature type="domain" description="SpoVT-AbrB" evidence="8">
    <location>
        <begin position="76"/>
        <end position="119"/>
    </location>
</feature>
<dbReference type="AlphaFoldDB" id="A0AAU4K516"/>
<evidence type="ECO:0000256" key="4">
    <source>
        <dbReference type="ARBA" id="ARBA00023015"/>
    </source>
</evidence>
<dbReference type="Gene3D" id="3.40.1550.20">
    <property type="entry name" value="Transcriptional regulator MraZ domain"/>
    <property type="match status" value="1"/>
</dbReference>
<keyword evidence="10" id="KW-1185">Reference proteome</keyword>
<comment type="subunit">
    <text evidence="7">Forms oligomers.</text>
</comment>
<evidence type="ECO:0000256" key="6">
    <source>
        <dbReference type="ARBA" id="ARBA00023163"/>
    </source>
</evidence>
<accession>A0AAU4K516</accession>
<dbReference type="InterPro" id="IPR035642">
    <property type="entry name" value="MraZ_N"/>
</dbReference>
<keyword evidence="6 7" id="KW-0804">Transcription</keyword>
<dbReference type="KEGG" id="whr:OG579_04315"/>
<dbReference type="SUPFAM" id="SSF89447">
    <property type="entry name" value="AbrB/MazE/MraZ-like"/>
    <property type="match status" value="1"/>
</dbReference>
<keyword evidence="4 7" id="KW-0805">Transcription regulation</keyword>
<dbReference type="EMBL" id="CP108021">
    <property type="protein sequence ID" value="WUM21043.1"/>
    <property type="molecule type" value="Genomic_DNA"/>
</dbReference>
<dbReference type="GO" id="GO:0005737">
    <property type="term" value="C:cytoplasm"/>
    <property type="evidence" value="ECO:0007669"/>
    <property type="project" value="UniProtKB-UniRule"/>
</dbReference>
<name>A0AAU4K516_9NOCA</name>
<keyword evidence="3" id="KW-0677">Repeat</keyword>
<dbReference type="InterPro" id="IPR038619">
    <property type="entry name" value="MraZ_sf"/>
</dbReference>
<evidence type="ECO:0000256" key="3">
    <source>
        <dbReference type="ARBA" id="ARBA00022737"/>
    </source>
</evidence>
<evidence type="ECO:0000256" key="2">
    <source>
        <dbReference type="ARBA" id="ARBA00022490"/>
    </source>
</evidence>
<dbReference type="CDD" id="cd16320">
    <property type="entry name" value="MraZ_N"/>
    <property type="match status" value="1"/>
</dbReference>
<dbReference type="InterPro" id="IPR035644">
    <property type="entry name" value="MraZ_C"/>
</dbReference>
<evidence type="ECO:0000256" key="5">
    <source>
        <dbReference type="ARBA" id="ARBA00023125"/>
    </source>
</evidence>
<proteinExistence type="inferred from homology"/>
<dbReference type="NCBIfam" id="TIGR00242">
    <property type="entry name" value="division/cell wall cluster transcriptional repressor MraZ"/>
    <property type="match status" value="1"/>
</dbReference>
<organism evidence="9 10">
    <name type="scientific">Williamsia herbipolensis</name>
    <dbReference type="NCBI Taxonomy" id="1603258"/>
    <lineage>
        <taxon>Bacteria</taxon>
        <taxon>Bacillati</taxon>
        <taxon>Actinomycetota</taxon>
        <taxon>Actinomycetes</taxon>
        <taxon>Mycobacteriales</taxon>
        <taxon>Nocardiaceae</taxon>
        <taxon>Williamsia</taxon>
    </lineage>
</organism>
<protein>
    <recommendedName>
        <fullName evidence="1 7">Transcriptional regulator MraZ</fullName>
    </recommendedName>
</protein>
<dbReference type="InterPro" id="IPR007159">
    <property type="entry name" value="SpoVT-AbrB_dom"/>
</dbReference>
<dbReference type="CDD" id="cd16321">
    <property type="entry name" value="MraZ_C"/>
    <property type="match status" value="1"/>
</dbReference>
<reference evidence="9 10" key="1">
    <citation type="submission" date="2022-10" db="EMBL/GenBank/DDBJ databases">
        <title>The complete genomes of actinobacterial strains from the NBC collection.</title>
        <authorList>
            <person name="Joergensen T.S."/>
            <person name="Alvarez Arevalo M."/>
            <person name="Sterndorff E.B."/>
            <person name="Faurdal D."/>
            <person name="Vuksanovic O."/>
            <person name="Mourched A.-S."/>
            <person name="Charusanti P."/>
            <person name="Shaw S."/>
            <person name="Blin K."/>
            <person name="Weber T."/>
        </authorList>
    </citation>
    <scope>NUCLEOTIDE SEQUENCE [LARGE SCALE GENOMIC DNA]</scope>
    <source>
        <strain evidence="9 10">NBC_00319</strain>
    </source>
</reference>
<dbReference type="InterPro" id="IPR003444">
    <property type="entry name" value="MraZ"/>
</dbReference>
<dbReference type="HAMAP" id="MF_01008">
    <property type="entry name" value="MraZ"/>
    <property type="match status" value="1"/>
</dbReference>
<sequence>MFLGTHLHKLDDKGRLTLPAKFREQLAGGMMVTRGQDHSLAIYLPEDFVERAKRAAAASKVDEKARMYQRHLNSSTEEMVPDAQGRITLSSKHRTYAGLTKECAVIGNYDYVEIWDAQAWEQYESQHEESFSRADNPSLENIL</sequence>